<dbReference type="SUPFAM" id="SSF48208">
    <property type="entry name" value="Six-hairpin glycosidases"/>
    <property type="match status" value="1"/>
</dbReference>
<dbReference type="AlphaFoldDB" id="A0A242KDP0"/>
<reference evidence="10" key="2">
    <citation type="submission" date="2017-05" db="EMBL/GenBank/DDBJ databases">
        <authorList>
            <consortium name="The Broad Institute Genomics Platform"/>
            <consortium name="The Broad Institute Genomic Center for Infectious Diseases"/>
            <person name="Earl A."/>
            <person name="Manson A."/>
            <person name="Schwartman J."/>
            <person name="Gilmore M."/>
            <person name="Abouelleil A."/>
            <person name="Cao P."/>
            <person name="Chapman S."/>
            <person name="Cusick C."/>
            <person name="Shea T."/>
            <person name="Young S."/>
            <person name="Neafsey D."/>
            <person name="Nusbaum C."/>
            <person name="Birren B."/>
        </authorList>
    </citation>
    <scope>NUCLEOTIDE SEQUENCE</scope>
    <source>
        <strain evidence="10">9E7_DIV0242</strain>
    </source>
</reference>
<evidence type="ECO:0000313" key="9">
    <source>
        <dbReference type="EMBL" id="OTP19189.1"/>
    </source>
</evidence>
<keyword evidence="3" id="KW-0808">Transferase</keyword>
<feature type="active site" description="Proton donor" evidence="4">
    <location>
        <position position="481"/>
    </location>
</feature>
<comment type="similarity">
    <text evidence="1">Belongs to the glycosyl hydrolase 65 family.</text>
</comment>
<dbReference type="GO" id="GO:0004553">
    <property type="term" value="F:hydrolase activity, hydrolyzing O-glycosyl compounds"/>
    <property type="evidence" value="ECO:0007669"/>
    <property type="project" value="TreeGrafter"/>
</dbReference>
<feature type="domain" description="Glycoside hydrolase family 65 C-terminal" evidence="7">
    <location>
        <begin position="686"/>
        <end position="744"/>
    </location>
</feature>
<evidence type="ECO:0000259" key="6">
    <source>
        <dbReference type="Pfam" id="PF03632"/>
    </source>
</evidence>
<gene>
    <name evidence="10" type="ORF">A5888_000992</name>
    <name evidence="9" type="ORF">A5888_001003</name>
</gene>
<dbReference type="InterPro" id="IPR005194">
    <property type="entry name" value="Glyco_hydro_65_C"/>
</dbReference>
<dbReference type="Pfam" id="PF03633">
    <property type="entry name" value="Glyco_hydro_65C"/>
    <property type="match status" value="1"/>
</dbReference>
<dbReference type="PANTHER" id="PTHR11051:SF8">
    <property type="entry name" value="PROTEIN-GLUCOSYLGALACTOSYLHYDROXYLYSINE GLUCOSIDASE"/>
    <property type="match status" value="1"/>
</dbReference>
<evidence type="ECO:0000256" key="2">
    <source>
        <dbReference type="ARBA" id="ARBA00022676"/>
    </source>
</evidence>
<dbReference type="SUPFAM" id="SSF74650">
    <property type="entry name" value="Galactose mutarotase-like"/>
    <property type="match status" value="1"/>
</dbReference>
<evidence type="ECO:0000313" key="11">
    <source>
        <dbReference type="Proteomes" id="UP000195141"/>
    </source>
</evidence>
<evidence type="ECO:0000256" key="5">
    <source>
        <dbReference type="PIRSR" id="PIRSR036289-51"/>
    </source>
</evidence>
<reference evidence="10" key="3">
    <citation type="submission" date="2024-03" db="EMBL/GenBank/DDBJ databases">
        <title>The Genome Sequence of Enterococcus sp. DIV0242b.</title>
        <authorList>
            <consortium name="The Broad Institute Genomics Platform"/>
            <consortium name="The Broad Institute Microbial Omics Core"/>
            <consortium name="The Broad Institute Genomic Center for Infectious Diseases"/>
            <person name="Earl A."/>
            <person name="Manson A."/>
            <person name="Gilmore M."/>
            <person name="Schwartman J."/>
            <person name="Shea T."/>
            <person name="Abouelleil A."/>
            <person name="Cao P."/>
            <person name="Chapman S."/>
            <person name="Cusick C."/>
            <person name="Young S."/>
            <person name="Neafsey D."/>
            <person name="Nusbaum C."/>
            <person name="Birren B."/>
        </authorList>
    </citation>
    <scope>NUCLEOTIDE SEQUENCE</scope>
    <source>
        <strain evidence="10">9E7_DIV0242</strain>
    </source>
</reference>
<dbReference type="InterPro" id="IPR005196">
    <property type="entry name" value="Glyco_hydro_65_N"/>
</dbReference>
<evidence type="ECO:0000256" key="1">
    <source>
        <dbReference type="ARBA" id="ARBA00006768"/>
    </source>
</evidence>
<protein>
    <submittedName>
        <fullName evidence="10">Alpha,alpha-trehalose phosphorylase</fullName>
    </submittedName>
</protein>
<feature type="domain" description="Glycoside hydrolase family 65 central catalytic" evidence="6">
    <location>
        <begin position="321"/>
        <end position="676"/>
    </location>
</feature>
<dbReference type="Proteomes" id="UP000195141">
    <property type="component" value="Chromosome"/>
</dbReference>
<dbReference type="GO" id="GO:0016757">
    <property type="term" value="F:glycosyltransferase activity"/>
    <property type="evidence" value="ECO:0007669"/>
    <property type="project" value="UniProtKB-KW"/>
</dbReference>
<dbReference type="EMBL" id="NGMM01000001">
    <property type="protein sequence ID" value="OTP19189.1"/>
    <property type="molecule type" value="Genomic_DNA"/>
</dbReference>
<dbReference type="InterPro" id="IPR008928">
    <property type="entry name" value="6-hairpin_glycosidase_sf"/>
</dbReference>
<dbReference type="InterPro" id="IPR005195">
    <property type="entry name" value="Glyco_hydro_65_M"/>
</dbReference>
<feature type="domain" description="Glycoside hydrolase family 65 N-terminal" evidence="8">
    <location>
        <begin position="14"/>
        <end position="266"/>
    </location>
</feature>
<dbReference type="PIRSF" id="PIRSF036289">
    <property type="entry name" value="Glycosyl_hydrolase_malt_phosph"/>
    <property type="match status" value="1"/>
</dbReference>
<keyword evidence="11" id="KW-1185">Reference proteome</keyword>
<keyword evidence="2" id="KW-0328">Glycosyltransferase</keyword>
<feature type="binding site" evidence="5">
    <location>
        <begin position="589"/>
        <end position="590"/>
    </location>
    <ligand>
        <name>substrate</name>
    </ligand>
</feature>
<feature type="binding site" evidence="5">
    <location>
        <begin position="354"/>
        <end position="355"/>
    </location>
    <ligand>
        <name>substrate</name>
    </ligand>
</feature>
<dbReference type="Gene3D" id="2.70.98.40">
    <property type="entry name" value="Glycoside hydrolase, family 65, N-terminal domain"/>
    <property type="match status" value="1"/>
</dbReference>
<dbReference type="GO" id="GO:0005975">
    <property type="term" value="P:carbohydrate metabolic process"/>
    <property type="evidence" value="ECO:0007669"/>
    <property type="project" value="InterPro"/>
</dbReference>
<dbReference type="InterPro" id="IPR017045">
    <property type="entry name" value="Malt_Pase/Glycosyl_Hdrlase"/>
</dbReference>
<dbReference type="OrthoDB" id="9758855at2"/>
<organism evidence="9">
    <name type="scientific">Candidatus Enterococcus clewellii</name>
    <dbReference type="NCBI Taxonomy" id="1834193"/>
    <lineage>
        <taxon>Bacteria</taxon>
        <taxon>Bacillati</taxon>
        <taxon>Bacillota</taxon>
        <taxon>Bacilli</taxon>
        <taxon>Lactobacillales</taxon>
        <taxon>Enterococcaceae</taxon>
        <taxon>Enterococcus</taxon>
    </lineage>
</organism>
<dbReference type="Gene3D" id="2.60.420.10">
    <property type="entry name" value="Maltose phosphorylase, domain 3"/>
    <property type="match status" value="1"/>
</dbReference>
<dbReference type="Pfam" id="PF03636">
    <property type="entry name" value="Glyco_hydro_65N"/>
    <property type="match status" value="1"/>
</dbReference>
<proteinExistence type="inferred from homology"/>
<dbReference type="InterPro" id="IPR012341">
    <property type="entry name" value="6hp_glycosidase-like_sf"/>
</dbReference>
<evidence type="ECO:0000259" key="7">
    <source>
        <dbReference type="Pfam" id="PF03633"/>
    </source>
</evidence>
<evidence type="ECO:0000256" key="3">
    <source>
        <dbReference type="ARBA" id="ARBA00022679"/>
    </source>
</evidence>
<dbReference type="Gene3D" id="1.50.10.10">
    <property type="match status" value="1"/>
</dbReference>
<accession>A0A242KDP0</accession>
<dbReference type="InterPro" id="IPR011013">
    <property type="entry name" value="Gal_mutarotase_sf_dom"/>
</dbReference>
<evidence type="ECO:0000256" key="4">
    <source>
        <dbReference type="PIRSR" id="PIRSR036289-50"/>
    </source>
</evidence>
<dbReference type="RefSeq" id="WP_086348091.1">
    <property type="nucleotide sequence ID" value="NZ_CP147247.1"/>
</dbReference>
<dbReference type="PANTHER" id="PTHR11051">
    <property type="entry name" value="GLYCOSYL HYDROLASE-RELATED"/>
    <property type="match status" value="1"/>
</dbReference>
<dbReference type="EMBL" id="CP147247">
    <property type="protein sequence ID" value="WYJ89273.1"/>
    <property type="molecule type" value="Genomic_DNA"/>
</dbReference>
<reference evidence="9" key="1">
    <citation type="submission" date="2017-05" db="EMBL/GenBank/DDBJ databases">
        <title>The Genome Sequence of Enterococcus sp. 9E7_DIV0242.</title>
        <authorList>
            <consortium name="The Broad Institute Genomics Platform"/>
            <consortium name="The Broad Institute Genomic Center for Infectious Diseases"/>
            <person name="Earl A."/>
            <person name="Manson A."/>
            <person name="Schwartman J."/>
            <person name="Gilmore M."/>
            <person name="Abouelleil A."/>
            <person name="Cao P."/>
            <person name="Chapman S."/>
            <person name="Cusick C."/>
            <person name="Shea T."/>
            <person name="Young S."/>
            <person name="Neafsey D."/>
            <person name="Nusbaum C."/>
            <person name="Birren B."/>
        </authorList>
    </citation>
    <scope>NUCLEOTIDE SEQUENCE [LARGE SCALE GENOMIC DNA]</scope>
    <source>
        <strain evidence="9">9E7_DIV0242</strain>
    </source>
</reference>
<name>A0A242KDP0_9ENTE</name>
<sequence length="761" mass="87072">MSKQMIKKDFPLTNEELRLQETLFHTANGYIGVRGNFEEGYPMDYISSRGQYINGVYDVAEMKQAEQLYGFPNKKEVILNVADTQSVHLYLDGEEVTAFSQGVREMCRVLDMEKGTASRQFIWKNEQGKEVTVSYRRMTSFVLLPLFTIEIKITSHDFEGTLSIVSEHHGTAHNFVNPDDPRMAAETEDYLSVAETIYEEEQAVSKITAVTKTSNLAVQTLVFHEASPQLELGAVEESESISVVYDGQIKSGETASIIKYSLFIDSRRYELEKAGADLLAKVREKTLMEWYRVQEEYLQKFWQRAELSVGGDPLLNESLNYSLYSLIQSAGKDGISNIAAKGLSGEGYEGHYFWDTEIYMMPFFTLTYPEIASKLIEFRYMILDKARENARTLGHKQGALFPWRTISGTESSGYYPSGTAQYHINSDIAYSIIQYYHATGDIDCLLNYGGEILIETSRLWLDVGHYEGTRFVLNCMTGPDEYTCVVNNNYYTNQSVQYQLRWLVKLYPLLKEKNALFIEQLGVTDEEMTAYQAAADAMYLPYSDELQIHAQDDSFLEKPILPIEELPKEKFPLLLHYHPLYLYRHQVCKQADLVLAYFLHDQAFDEEALKRGYAYYEKRTTHDSSLSSCIFSIVANQIGEVEKAYHYFDESSKIDITNSHHNTQDGIHAANMGGTYLGLVFGFAGLRIREDFLELTPRLPEKWSNCHFSVMYQGSLLHITIDKERICLSLEEGAAVDVTVYGQQGIVSSENEWEIPYRKEQ</sequence>
<dbReference type="Pfam" id="PF03632">
    <property type="entry name" value="Glyco_hydro_65m"/>
    <property type="match status" value="1"/>
</dbReference>
<evidence type="ECO:0000313" key="10">
    <source>
        <dbReference type="EMBL" id="WYJ89273.1"/>
    </source>
</evidence>
<evidence type="ECO:0000259" key="8">
    <source>
        <dbReference type="Pfam" id="PF03636"/>
    </source>
</evidence>
<dbReference type="GO" id="GO:0030246">
    <property type="term" value="F:carbohydrate binding"/>
    <property type="evidence" value="ECO:0007669"/>
    <property type="project" value="InterPro"/>
</dbReference>
<dbReference type="InterPro" id="IPR037018">
    <property type="entry name" value="GH65_N"/>
</dbReference>